<comment type="caution">
    <text evidence="1">The sequence shown here is derived from an EMBL/GenBank/DDBJ whole genome shotgun (WGS) entry which is preliminary data.</text>
</comment>
<accession>X1BNV7</accession>
<proteinExistence type="predicted"/>
<gene>
    <name evidence="1" type="ORF">S01H4_36325</name>
</gene>
<protein>
    <submittedName>
        <fullName evidence="1">Uncharacterized protein</fullName>
    </submittedName>
</protein>
<evidence type="ECO:0000313" key="1">
    <source>
        <dbReference type="EMBL" id="GAG85758.1"/>
    </source>
</evidence>
<feature type="non-terminal residue" evidence="1">
    <location>
        <position position="43"/>
    </location>
</feature>
<reference evidence="1" key="1">
    <citation type="journal article" date="2014" name="Front. Microbiol.">
        <title>High frequency of phylogenetically diverse reductive dehalogenase-homologous genes in deep subseafloor sedimentary metagenomes.</title>
        <authorList>
            <person name="Kawai M."/>
            <person name="Futagami T."/>
            <person name="Toyoda A."/>
            <person name="Takaki Y."/>
            <person name="Nishi S."/>
            <person name="Hori S."/>
            <person name="Arai W."/>
            <person name="Tsubouchi T."/>
            <person name="Morono Y."/>
            <person name="Uchiyama I."/>
            <person name="Ito T."/>
            <person name="Fujiyama A."/>
            <person name="Inagaki F."/>
            <person name="Takami H."/>
        </authorList>
    </citation>
    <scope>NUCLEOTIDE SEQUENCE</scope>
    <source>
        <strain evidence="1">Expedition CK06-06</strain>
    </source>
</reference>
<name>X1BNV7_9ZZZZ</name>
<sequence length="43" mass="4987">MPQVMSLDELLKESIYQEDFDVRKATTDLGPISQEEAEDWKEA</sequence>
<dbReference type="AlphaFoldDB" id="X1BNV7"/>
<dbReference type="EMBL" id="BART01019404">
    <property type="protein sequence ID" value="GAG85758.1"/>
    <property type="molecule type" value="Genomic_DNA"/>
</dbReference>
<organism evidence="1">
    <name type="scientific">marine sediment metagenome</name>
    <dbReference type="NCBI Taxonomy" id="412755"/>
    <lineage>
        <taxon>unclassified sequences</taxon>
        <taxon>metagenomes</taxon>
        <taxon>ecological metagenomes</taxon>
    </lineage>
</organism>